<comment type="caution">
    <text evidence="1">The sequence shown here is derived from an EMBL/GenBank/DDBJ whole genome shotgun (WGS) entry which is preliminary data.</text>
</comment>
<evidence type="ECO:0000313" key="2">
    <source>
        <dbReference type="Proteomes" id="UP000190744"/>
    </source>
</evidence>
<evidence type="ECO:0000313" key="1">
    <source>
        <dbReference type="EMBL" id="OOQ83433.1"/>
    </source>
</evidence>
<dbReference type="Proteomes" id="UP000190744">
    <property type="component" value="Unassembled WGS sequence"/>
</dbReference>
<sequence length="150" mass="17361">MEVLLVANLETQAQRTEAAEILEHEFTVIASILDDRSGPELATDRERDLASELQEYAEEKIVNNPKTPSEIDVPKKGCKIRIRGLVFDCWMFCGMSNAWDWRSEDIWNAFEEFRKNNPIYELSKTICTTPENALLFKPPSWGARRPWVKN</sequence>
<protein>
    <submittedName>
        <fullName evidence="1">Uncharacterized protein</fullName>
    </submittedName>
</protein>
<gene>
    <name evidence="1" type="ORF">PEBR_34538</name>
</gene>
<reference evidence="2" key="1">
    <citation type="submission" date="2015-09" db="EMBL/GenBank/DDBJ databases">
        <authorList>
            <person name="Fill T.P."/>
            <person name="Baretta J.F."/>
            <person name="de Almeida L.G."/>
            <person name="Rocha M."/>
            <person name="de Souza D.H."/>
            <person name="Malavazi I."/>
            <person name="Cerdeira L.T."/>
            <person name="Hong H."/>
            <person name="Samborskyy M."/>
            <person name="de Vasconcelos A.T."/>
            <person name="Leadlay P."/>
            <person name="Rodrigues-Filho E."/>
        </authorList>
    </citation>
    <scope>NUCLEOTIDE SEQUENCE [LARGE SCALE GENOMIC DNA]</scope>
    <source>
        <strain evidence="2">LaBioMMi 136</strain>
    </source>
</reference>
<dbReference type="EMBL" id="LJBN01000196">
    <property type="protein sequence ID" value="OOQ83433.1"/>
    <property type="molecule type" value="Genomic_DNA"/>
</dbReference>
<name>A0A1S9RD24_PENBI</name>
<proteinExistence type="predicted"/>
<dbReference type="AlphaFoldDB" id="A0A1S9RD24"/>
<accession>A0A1S9RD24</accession>
<organism evidence="1 2">
    <name type="scientific">Penicillium brasilianum</name>
    <dbReference type="NCBI Taxonomy" id="104259"/>
    <lineage>
        <taxon>Eukaryota</taxon>
        <taxon>Fungi</taxon>
        <taxon>Dikarya</taxon>
        <taxon>Ascomycota</taxon>
        <taxon>Pezizomycotina</taxon>
        <taxon>Eurotiomycetes</taxon>
        <taxon>Eurotiomycetidae</taxon>
        <taxon>Eurotiales</taxon>
        <taxon>Aspergillaceae</taxon>
        <taxon>Penicillium</taxon>
    </lineage>
</organism>